<evidence type="ECO:0000313" key="2">
    <source>
        <dbReference type="Proteomes" id="UP001163324"/>
    </source>
</evidence>
<gene>
    <name evidence="1" type="ORF">N3K66_005065</name>
</gene>
<dbReference type="Proteomes" id="UP001163324">
    <property type="component" value="Chromosome 4"/>
</dbReference>
<accession>A0ACC0V2Z7</accession>
<dbReference type="EMBL" id="CM047943">
    <property type="protein sequence ID" value="KAI9900803.1"/>
    <property type="molecule type" value="Genomic_DNA"/>
</dbReference>
<reference evidence="1" key="1">
    <citation type="submission" date="2022-10" db="EMBL/GenBank/DDBJ databases">
        <title>Complete Genome of Trichothecium roseum strain YXFP-22015, a Plant Pathogen Isolated from Citrus.</title>
        <authorList>
            <person name="Wang Y."/>
            <person name="Zhu L."/>
        </authorList>
    </citation>
    <scope>NUCLEOTIDE SEQUENCE</scope>
    <source>
        <strain evidence="1">YXFP-22015</strain>
    </source>
</reference>
<evidence type="ECO:0000313" key="1">
    <source>
        <dbReference type="EMBL" id="KAI9900803.1"/>
    </source>
</evidence>
<protein>
    <submittedName>
        <fullName evidence="1">Uncharacterized protein</fullName>
    </submittedName>
</protein>
<sequence>MQNQYYSVGAMTTYNGASYNDEFVDGYEQEFDFGMSFESSYGSPPDDLQPYYQSEPLIRHDSSDGSSYQHSIPPSPSLAAASYGTPPSLFYHSPSPQFAPSPQFGSFGAMEDSYMPASSASPQSFSQESTAIPPTSAPRASEVHCCLAPNCQAKPFKRRADLERHYQHKHKRDKDGYHCDYTKCPRHQDPFFRLDHFRDHLRDYHKEPIEKRGVEPPKEFYHTHNVSSRWWRCSRCLRRVVVDERGYDCPDCKTRCPQAGVEFRMR</sequence>
<comment type="caution">
    <text evidence="1">The sequence shown here is derived from an EMBL/GenBank/DDBJ whole genome shotgun (WGS) entry which is preliminary data.</text>
</comment>
<name>A0ACC0V2Z7_9HYPO</name>
<proteinExistence type="predicted"/>
<keyword evidence="2" id="KW-1185">Reference proteome</keyword>
<organism evidence="1 2">
    <name type="scientific">Trichothecium roseum</name>
    <dbReference type="NCBI Taxonomy" id="47278"/>
    <lineage>
        <taxon>Eukaryota</taxon>
        <taxon>Fungi</taxon>
        <taxon>Dikarya</taxon>
        <taxon>Ascomycota</taxon>
        <taxon>Pezizomycotina</taxon>
        <taxon>Sordariomycetes</taxon>
        <taxon>Hypocreomycetidae</taxon>
        <taxon>Hypocreales</taxon>
        <taxon>Hypocreales incertae sedis</taxon>
        <taxon>Trichothecium</taxon>
    </lineage>
</organism>